<dbReference type="Gene3D" id="3.40.50.40">
    <property type="match status" value="1"/>
</dbReference>
<dbReference type="Pfam" id="PF00710">
    <property type="entry name" value="Asparaginase"/>
    <property type="match status" value="1"/>
</dbReference>
<dbReference type="PIRSF" id="PIRSF500176">
    <property type="entry name" value="L_ASNase"/>
    <property type="match status" value="1"/>
</dbReference>
<keyword evidence="3 11" id="KW-0378">Hydrolase</keyword>
<dbReference type="InterPro" id="IPR027475">
    <property type="entry name" value="Asparaginase/glutaminase_AS2"/>
</dbReference>
<evidence type="ECO:0000256" key="6">
    <source>
        <dbReference type="PROSITE-ProRule" id="PRU10100"/>
    </source>
</evidence>
<dbReference type="InterPro" id="IPR036152">
    <property type="entry name" value="Asp/glu_Ase-like_sf"/>
</dbReference>
<dbReference type="PRINTS" id="PR00139">
    <property type="entry name" value="ASNGLNASE"/>
</dbReference>
<dbReference type="Gene3D" id="3.40.50.1170">
    <property type="entry name" value="L-asparaginase, N-terminal domain"/>
    <property type="match status" value="1"/>
</dbReference>
<dbReference type="InterPro" id="IPR037152">
    <property type="entry name" value="L-asparaginase_N_sf"/>
</dbReference>
<feature type="chain" id="PRO_5046438491" description="asparaginase" evidence="8">
    <location>
        <begin position="23"/>
        <end position="379"/>
    </location>
</feature>
<comment type="similarity">
    <text evidence="1 7">Belongs to the asparaginase 1 family.</text>
</comment>
<evidence type="ECO:0000313" key="12">
    <source>
        <dbReference type="Proteomes" id="UP001595882"/>
    </source>
</evidence>
<dbReference type="SUPFAM" id="SSF53774">
    <property type="entry name" value="Glutaminase/Asparaginase"/>
    <property type="match status" value="1"/>
</dbReference>
<dbReference type="InterPro" id="IPR006034">
    <property type="entry name" value="Asparaginase/glutaminase-like"/>
</dbReference>
<dbReference type="PANTHER" id="PTHR11707">
    <property type="entry name" value="L-ASPARAGINASE"/>
    <property type="match status" value="1"/>
</dbReference>
<keyword evidence="8" id="KW-0732">Signal</keyword>
<evidence type="ECO:0000256" key="8">
    <source>
        <dbReference type="SAM" id="SignalP"/>
    </source>
</evidence>
<dbReference type="InterPro" id="IPR020827">
    <property type="entry name" value="Asparaginase/glutaminase_AS1"/>
</dbReference>
<reference evidence="12" key="1">
    <citation type="journal article" date="2019" name="Int. J. Syst. Evol. Microbiol.">
        <title>The Global Catalogue of Microorganisms (GCM) 10K type strain sequencing project: providing services to taxonomists for standard genome sequencing and annotation.</title>
        <authorList>
            <consortium name="The Broad Institute Genomics Platform"/>
            <consortium name="The Broad Institute Genome Sequencing Center for Infectious Disease"/>
            <person name="Wu L."/>
            <person name="Ma J."/>
        </authorList>
    </citation>
    <scope>NUCLEOTIDE SEQUENCE [LARGE SCALE GENOMIC DNA]</scope>
    <source>
        <strain evidence="12">CCUG 37865</strain>
    </source>
</reference>
<dbReference type="RefSeq" id="WP_390249546.1">
    <property type="nucleotide sequence ID" value="NZ_JBHSDT010000003.1"/>
</dbReference>
<evidence type="ECO:0000259" key="10">
    <source>
        <dbReference type="Pfam" id="PF17763"/>
    </source>
</evidence>
<organism evidence="11 12">
    <name type="scientific">Gracilibacillus xinjiangensis</name>
    <dbReference type="NCBI Taxonomy" id="1193282"/>
    <lineage>
        <taxon>Bacteria</taxon>
        <taxon>Bacillati</taxon>
        <taxon>Bacillota</taxon>
        <taxon>Bacilli</taxon>
        <taxon>Bacillales</taxon>
        <taxon>Bacillaceae</taxon>
        <taxon>Gracilibacillus</taxon>
    </lineage>
</organism>
<dbReference type="InterPro" id="IPR027474">
    <property type="entry name" value="L-asparaginase_N"/>
</dbReference>
<dbReference type="InterPro" id="IPR040919">
    <property type="entry name" value="Asparaginase_C"/>
</dbReference>
<keyword evidence="12" id="KW-1185">Reference proteome</keyword>
<dbReference type="CDD" id="cd08964">
    <property type="entry name" value="L-asparaginase_II"/>
    <property type="match status" value="1"/>
</dbReference>
<evidence type="ECO:0000256" key="7">
    <source>
        <dbReference type="RuleBase" id="RU004456"/>
    </source>
</evidence>
<evidence type="ECO:0000256" key="2">
    <source>
        <dbReference type="ARBA" id="ARBA00012920"/>
    </source>
</evidence>
<dbReference type="Pfam" id="PF17763">
    <property type="entry name" value="Asparaginase_C"/>
    <property type="match status" value="1"/>
</dbReference>
<dbReference type="InterPro" id="IPR004550">
    <property type="entry name" value="AsnASE_II"/>
</dbReference>
<evidence type="ECO:0000256" key="5">
    <source>
        <dbReference type="PROSITE-ProRule" id="PRU10099"/>
    </source>
</evidence>
<dbReference type="PROSITE" id="PS00917">
    <property type="entry name" value="ASN_GLN_ASE_2"/>
    <property type="match status" value="1"/>
</dbReference>
<dbReference type="PROSITE" id="PS00144">
    <property type="entry name" value="ASN_GLN_ASE_1"/>
    <property type="match status" value="1"/>
</dbReference>
<feature type="domain" description="L-asparaginase N-terminal" evidence="9">
    <location>
        <begin position="60"/>
        <end position="252"/>
    </location>
</feature>
<dbReference type="Proteomes" id="UP001595882">
    <property type="component" value="Unassembled WGS sequence"/>
</dbReference>
<evidence type="ECO:0000256" key="1">
    <source>
        <dbReference type="ARBA" id="ARBA00010518"/>
    </source>
</evidence>
<gene>
    <name evidence="11" type="ORF">ACFOY7_03790</name>
</gene>
<dbReference type="PROSITE" id="PS51732">
    <property type="entry name" value="ASN_GLN_ASE_3"/>
    <property type="match status" value="1"/>
</dbReference>
<accession>A0ABV8WT97</accession>
<evidence type="ECO:0000256" key="4">
    <source>
        <dbReference type="ARBA" id="ARBA00049366"/>
    </source>
</evidence>
<evidence type="ECO:0000313" key="11">
    <source>
        <dbReference type="EMBL" id="MFC4402194.1"/>
    </source>
</evidence>
<dbReference type="EC" id="3.5.1.1" evidence="2"/>
<comment type="caution">
    <text evidence="11">The sequence shown here is derived from an EMBL/GenBank/DDBJ whole genome shotgun (WGS) entry which is preliminary data.</text>
</comment>
<dbReference type="PANTHER" id="PTHR11707:SF28">
    <property type="entry name" value="60 KDA LYSOPHOSPHOLIPASE"/>
    <property type="match status" value="1"/>
</dbReference>
<dbReference type="NCBIfam" id="TIGR00520">
    <property type="entry name" value="asnASE_II"/>
    <property type="match status" value="1"/>
</dbReference>
<feature type="signal peptide" evidence="8">
    <location>
        <begin position="1"/>
        <end position="22"/>
    </location>
</feature>
<dbReference type="InterPro" id="IPR027473">
    <property type="entry name" value="L-asparaginase_C"/>
</dbReference>
<dbReference type="EMBL" id="JBHSDT010000003">
    <property type="protein sequence ID" value="MFC4402194.1"/>
    <property type="molecule type" value="Genomic_DNA"/>
</dbReference>
<name>A0ABV8WT97_9BACI</name>
<evidence type="ECO:0000259" key="9">
    <source>
        <dbReference type="Pfam" id="PF00710"/>
    </source>
</evidence>
<protein>
    <recommendedName>
        <fullName evidence="2">asparaginase</fullName>
        <ecNumber evidence="2">3.5.1.1</ecNumber>
    </recommendedName>
</protein>
<dbReference type="PIRSF" id="PIRSF001220">
    <property type="entry name" value="L-ASNase_gatD"/>
    <property type="match status" value="1"/>
</dbReference>
<feature type="active site" evidence="5">
    <location>
        <position position="69"/>
    </location>
</feature>
<dbReference type="SMART" id="SM00870">
    <property type="entry name" value="Asparaginase"/>
    <property type="match status" value="1"/>
</dbReference>
<sequence length="379" mass="40226">MKASKKIYLSIAFALTLAIMLAAPYFPSFTNVENAEKESETNVPTMENVSASTQNEDLPNVAILATGGTIAGSGKSGTDTTDYKAGELSVEALIEAVPEMADIANISGEQIANVGSPQITNEILLELGNRINELLATDDVDGVVVTHGTDTLEETAYFLNLVVKSDKPVVVVGSMRPATAVSADGPLNLYNAVLLASSEKSKGKGVLIALNDRIGAARYITKTNTTVVDTFSATEEGYLGRIVGGVPYYYNESAKKHTAETVFDISDIKELPQVDIIYSYQNNPRYMIDAAVENGADGIVLAGSGNGSLSSAYVEGARDAIESGSEIVVSSRVGGGTVSPRDSFMTSDSLNPQKARILLMLALTVTDDDEEIQTFYNEY</sequence>
<comment type="catalytic activity">
    <reaction evidence="4">
        <text>L-asparagine + H2O = L-aspartate + NH4(+)</text>
        <dbReference type="Rhea" id="RHEA:21016"/>
        <dbReference type="ChEBI" id="CHEBI:15377"/>
        <dbReference type="ChEBI" id="CHEBI:28938"/>
        <dbReference type="ChEBI" id="CHEBI:29991"/>
        <dbReference type="ChEBI" id="CHEBI:58048"/>
        <dbReference type="EC" id="3.5.1.1"/>
    </reaction>
</comment>
<proteinExistence type="inferred from homology"/>
<feature type="domain" description="Asparaginase/glutaminase C-terminal" evidence="10">
    <location>
        <begin position="273"/>
        <end position="374"/>
    </location>
</feature>
<evidence type="ECO:0000256" key="3">
    <source>
        <dbReference type="ARBA" id="ARBA00022801"/>
    </source>
</evidence>
<feature type="active site" evidence="6">
    <location>
        <position position="149"/>
    </location>
</feature>
<dbReference type="GO" id="GO:0004067">
    <property type="term" value="F:asparaginase activity"/>
    <property type="evidence" value="ECO:0007669"/>
    <property type="project" value="UniProtKB-EC"/>
</dbReference>